<dbReference type="InterPro" id="IPR004358">
    <property type="entry name" value="Sig_transdc_His_kin-like_C"/>
</dbReference>
<dbReference type="InterPro" id="IPR036097">
    <property type="entry name" value="HisK_dim/P_sf"/>
</dbReference>
<evidence type="ECO:0000256" key="5">
    <source>
        <dbReference type="ARBA" id="ARBA00022777"/>
    </source>
</evidence>
<dbReference type="PANTHER" id="PTHR45339">
    <property type="entry name" value="HYBRID SIGNAL TRANSDUCTION HISTIDINE KINASE J"/>
    <property type="match status" value="1"/>
</dbReference>
<dbReference type="Proteomes" id="UP000294498">
    <property type="component" value="Unassembled WGS sequence"/>
</dbReference>
<feature type="modified residue" description="4-aspartylphosphate" evidence="7">
    <location>
        <position position="1060"/>
    </location>
</feature>
<keyword evidence="9" id="KW-0472">Membrane</keyword>
<keyword evidence="9" id="KW-1133">Transmembrane helix</keyword>
<dbReference type="SMART" id="SM00388">
    <property type="entry name" value="HisKA"/>
    <property type="match status" value="1"/>
</dbReference>
<sequence>MNFLPANKTLLGFSLSIVLILFVGITSYLTILRYDDNAGWVNHTHEVISNINELDRRITETEATGRAYLLSGDDRFLVLFNDAAVHIEFLQDRFREMTMDNFYQTRRIDSLRPLLAERIGFIRKRIQIRQAGTLADVLAQTDMHYGLALQAAVDVLITEMREDEELLLTERNKKMDASKLGALLTDVGGTLVGLAVALALLWYIMRTFAERERVRASLQESNESLEKVSEENQRRNWLLTGASDLNTRLRGEMSLAALAQEAISELCTRVGAQLGALYVMNEETKILQLAGSFAYPLPPGPAPEFALREGLVGQAAFENRPLSVDGLLKDRFRVRTGLGDLAPRFIEAWPVDHEGITAVVELGLEEPLAGSREEYFRLISKDIAVAIQMAVSRTRLNELNDRLQRQAEELQLQQEELQATNEELTRQSEQLQASEEELRVQQEELMQANLQLEEKAQQLKENVEALEIARREIMNKAEEVERNSRYKTEFLANMSHELRTPLNSILILAKLLSENKDTNLTDKQVEYAGVIHKSGQDLLTLINDVLDLSKIEAGKATVSLAPVPVTQLRTDMVSVFREVAEAGQIQFTTDIDPLCPKEIYTDKDRLEQILRNLLSNAFKFTHEGGTVRLHIAAVNPQTVAFRVTDSGIGIPEGQQEVIFEAFRQADGSTNRKYGGTGLGLSISRQLAAMLGGSLDVESVAGKGSTFSLLLPVVFTPKLEDSGTIPDPPAVGEEPLLAGKVLLIVEDDPVFSNILRDFARDKGYETVLASRGDTALQYAKAYLPTAILLDIQLPVVDGWTVLKRLKADAATRSIPVHVISGFDDRARGIEMGAISFIHKPLGKDDLDGVFSAISASGPSTVKKVLIVEDDAVQWEYLDRILREKERDITCVHAADGGQALQRVGEDIFDCIIVDLTLPDMSGFTLLEHLENSGLPSKTKIIVHTGKDLDKEDALRLRRFTNTIVLKGGRSHERLLDEVALFLHKVEEKNGDALSRPHWNIPSGDDVLKGKKALLVDDDMRNVFALSATLQEHGLEVVVAGDGREGLDRLADQPGIQIVLMDIMMPEMDGYEAMRHIRSDKALMGLPIIALTAKAMKDDREKCIAAGASDYITKPVDIDQLLSLMRVWLYNSL</sequence>
<dbReference type="EC" id="2.7.13.3" evidence="2"/>
<dbReference type="CDD" id="cd19410">
    <property type="entry name" value="HK9-like_sensor"/>
    <property type="match status" value="1"/>
</dbReference>
<dbReference type="InterPro" id="IPR003018">
    <property type="entry name" value="GAF"/>
</dbReference>
<protein>
    <recommendedName>
        <fullName evidence="2">histidine kinase</fullName>
        <ecNumber evidence="2">2.7.13.3</ecNumber>
    </recommendedName>
</protein>
<dbReference type="EMBL" id="SODV01000001">
    <property type="protein sequence ID" value="TDW99844.1"/>
    <property type="molecule type" value="Genomic_DNA"/>
</dbReference>
<comment type="catalytic activity">
    <reaction evidence="1">
        <text>ATP + protein L-histidine = ADP + protein N-phospho-L-histidine.</text>
        <dbReference type="EC" id="2.7.13.3"/>
    </reaction>
</comment>
<dbReference type="Pfam" id="PF05227">
    <property type="entry name" value="CHASE3"/>
    <property type="match status" value="1"/>
</dbReference>
<dbReference type="CDD" id="cd00082">
    <property type="entry name" value="HisKA"/>
    <property type="match status" value="1"/>
</dbReference>
<keyword evidence="5 12" id="KW-0418">Kinase</keyword>
<dbReference type="InterPro" id="IPR005467">
    <property type="entry name" value="His_kinase_dom"/>
</dbReference>
<dbReference type="SUPFAM" id="SSF52172">
    <property type="entry name" value="CheY-like"/>
    <property type="match status" value="3"/>
</dbReference>
<evidence type="ECO:0000256" key="1">
    <source>
        <dbReference type="ARBA" id="ARBA00000085"/>
    </source>
</evidence>
<feature type="domain" description="Response regulatory" evidence="11">
    <location>
        <begin position="740"/>
        <end position="853"/>
    </location>
</feature>
<dbReference type="PANTHER" id="PTHR45339:SF1">
    <property type="entry name" value="HYBRID SIGNAL TRANSDUCTION HISTIDINE KINASE J"/>
    <property type="match status" value="1"/>
</dbReference>
<feature type="transmembrane region" description="Helical" evidence="9">
    <location>
        <begin position="180"/>
        <end position="205"/>
    </location>
</feature>
<keyword evidence="6" id="KW-0902">Two-component regulatory system</keyword>
<proteinExistence type="predicted"/>
<dbReference type="PROSITE" id="PS50110">
    <property type="entry name" value="RESPONSE_REGULATORY"/>
    <property type="match status" value="3"/>
</dbReference>
<dbReference type="Gene3D" id="1.10.287.130">
    <property type="match status" value="1"/>
</dbReference>
<evidence type="ECO:0000256" key="2">
    <source>
        <dbReference type="ARBA" id="ARBA00012438"/>
    </source>
</evidence>
<feature type="modified residue" description="4-aspartylphosphate" evidence="7">
    <location>
        <position position="789"/>
    </location>
</feature>
<dbReference type="SUPFAM" id="SSF47384">
    <property type="entry name" value="Homodimeric domain of signal transducing histidine kinase"/>
    <property type="match status" value="1"/>
</dbReference>
<dbReference type="OrthoDB" id="9811889at2"/>
<feature type="transmembrane region" description="Helical" evidence="9">
    <location>
        <begin position="12"/>
        <end position="31"/>
    </location>
</feature>
<dbReference type="InterPro" id="IPR029016">
    <property type="entry name" value="GAF-like_dom_sf"/>
</dbReference>
<keyword evidence="9" id="KW-0812">Transmembrane</keyword>
<dbReference type="InterPro" id="IPR003661">
    <property type="entry name" value="HisK_dim/P_dom"/>
</dbReference>
<dbReference type="Pfam" id="PF00072">
    <property type="entry name" value="Response_reg"/>
    <property type="match status" value="3"/>
</dbReference>
<feature type="modified residue" description="4-aspartylphosphate" evidence="7">
    <location>
        <position position="913"/>
    </location>
</feature>
<keyword evidence="3 7" id="KW-0597">Phosphoprotein</keyword>
<feature type="domain" description="Histidine kinase" evidence="10">
    <location>
        <begin position="493"/>
        <end position="714"/>
    </location>
</feature>
<evidence type="ECO:0000259" key="11">
    <source>
        <dbReference type="PROSITE" id="PS50110"/>
    </source>
</evidence>
<dbReference type="CDD" id="cd17546">
    <property type="entry name" value="REC_hyHK_CKI1_RcsC-like"/>
    <property type="match status" value="1"/>
</dbReference>
<dbReference type="SUPFAM" id="SSF55781">
    <property type="entry name" value="GAF domain-like"/>
    <property type="match status" value="1"/>
</dbReference>
<name>A0A4R8DR04_9BACT</name>
<dbReference type="InterPro" id="IPR001789">
    <property type="entry name" value="Sig_transdc_resp-reg_receiver"/>
</dbReference>
<gene>
    <name evidence="12" type="ORF">EDB95_0858</name>
</gene>
<dbReference type="InterPro" id="IPR007891">
    <property type="entry name" value="CHASE3"/>
</dbReference>
<feature type="domain" description="Response regulatory" evidence="11">
    <location>
        <begin position="862"/>
        <end position="980"/>
    </location>
</feature>
<evidence type="ECO:0000256" key="6">
    <source>
        <dbReference type="ARBA" id="ARBA00023012"/>
    </source>
</evidence>
<evidence type="ECO:0000256" key="9">
    <source>
        <dbReference type="SAM" id="Phobius"/>
    </source>
</evidence>
<organism evidence="12 13">
    <name type="scientific">Dinghuibacter silviterrae</name>
    <dbReference type="NCBI Taxonomy" id="1539049"/>
    <lineage>
        <taxon>Bacteria</taxon>
        <taxon>Pseudomonadati</taxon>
        <taxon>Bacteroidota</taxon>
        <taxon>Chitinophagia</taxon>
        <taxon>Chitinophagales</taxon>
        <taxon>Chitinophagaceae</taxon>
        <taxon>Dinghuibacter</taxon>
    </lineage>
</organism>
<dbReference type="CDD" id="cd16922">
    <property type="entry name" value="HATPase_EvgS-ArcB-TorS-like"/>
    <property type="match status" value="1"/>
</dbReference>
<dbReference type="Gene3D" id="3.40.50.2300">
    <property type="match status" value="3"/>
</dbReference>
<feature type="domain" description="Response regulatory" evidence="11">
    <location>
        <begin position="1010"/>
        <end position="1127"/>
    </location>
</feature>
<dbReference type="GO" id="GO:0000155">
    <property type="term" value="F:phosphorelay sensor kinase activity"/>
    <property type="evidence" value="ECO:0007669"/>
    <property type="project" value="InterPro"/>
</dbReference>
<dbReference type="FunFam" id="3.30.565.10:FF:000010">
    <property type="entry name" value="Sensor histidine kinase RcsC"/>
    <property type="match status" value="1"/>
</dbReference>
<evidence type="ECO:0000256" key="8">
    <source>
        <dbReference type="SAM" id="Coils"/>
    </source>
</evidence>
<dbReference type="AlphaFoldDB" id="A0A4R8DR04"/>
<dbReference type="Gene3D" id="3.30.565.10">
    <property type="entry name" value="Histidine kinase-like ATPase, C-terminal domain"/>
    <property type="match status" value="1"/>
</dbReference>
<evidence type="ECO:0000313" key="12">
    <source>
        <dbReference type="EMBL" id="TDW99844.1"/>
    </source>
</evidence>
<dbReference type="Pfam" id="PF13185">
    <property type="entry name" value="GAF_2"/>
    <property type="match status" value="1"/>
</dbReference>
<comment type="caution">
    <text evidence="12">The sequence shown here is derived from an EMBL/GenBank/DDBJ whole genome shotgun (WGS) entry which is preliminary data.</text>
</comment>
<keyword evidence="13" id="KW-1185">Reference proteome</keyword>
<feature type="coiled-coil region" evidence="8">
    <location>
        <begin position="389"/>
        <end position="483"/>
    </location>
</feature>
<dbReference type="InterPro" id="IPR036890">
    <property type="entry name" value="HATPase_C_sf"/>
</dbReference>
<dbReference type="InterPro" id="IPR003594">
    <property type="entry name" value="HATPase_dom"/>
</dbReference>
<evidence type="ECO:0000256" key="7">
    <source>
        <dbReference type="PROSITE-ProRule" id="PRU00169"/>
    </source>
</evidence>
<reference evidence="12 13" key="1">
    <citation type="submission" date="2019-03" db="EMBL/GenBank/DDBJ databases">
        <title>Genomic Encyclopedia of Type Strains, Phase IV (KMG-IV): sequencing the most valuable type-strain genomes for metagenomic binning, comparative biology and taxonomic classification.</title>
        <authorList>
            <person name="Goeker M."/>
        </authorList>
    </citation>
    <scope>NUCLEOTIDE SEQUENCE [LARGE SCALE GENOMIC DNA]</scope>
    <source>
        <strain evidence="12 13">DSM 100059</strain>
    </source>
</reference>
<dbReference type="Pfam" id="PF02518">
    <property type="entry name" value="HATPase_c"/>
    <property type="match status" value="1"/>
</dbReference>
<evidence type="ECO:0000256" key="3">
    <source>
        <dbReference type="ARBA" id="ARBA00022553"/>
    </source>
</evidence>
<dbReference type="InterPro" id="IPR011006">
    <property type="entry name" value="CheY-like_superfamily"/>
</dbReference>
<evidence type="ECO:0000259" key="10">
    <source>
        <dbReference type="PROSITE" id="PS50109"/>
    </source>
</evidence>
<dbReference type="Gene3D" id="3.30.450.40">
    <property type="match status" value="1"/>
</dbReference>
<dbReference type="PROSITE" id="PS50109">
    <property type="entry name" value="HIS_KIN"/>
    <property type="match status" value="1"/>
</dbReference>
<keyword evidence="4" id="KW-0808">Transferase</keyword>
<evidence type="ECO:0000313" key="13">
    <source>
        <dbReference type="Proteomes" id="UP000294498"/>
    </source>
</evidence>
<dbReference type="SUPFAM" id="SSF55874">
    <property type="entry name" value="ATPase domain of HSP90 chaperone/DNA topoisomerase II/histidine kinase"/>
    <property type="match status" value="1"/>
</dbReference>
<keyword evidence="8" id="KW-0175">Coiled coil</keyword>
<dbReference type="PRINTS" id="PR00344">
    <property type="entry name" value="BCTRLSENSOR"/>
</dbReference>
<accession>A0A4R8DR04</accession>
<dbReference type="Pfam" id="PF00512">
    <property type="entry name" value="HisKA"/>
    <property type="match status" value="1"/>
</dbReference>
<dbReference type="CDD" id="cd00156">
    <property type="entry name" value="REC"/>
    <property type="match status" value="1"/>
</dbReference>
<evidence type="ECO:0000256" key="4">
    <source>
        <dbReference type="ARBA" id="ARBA00022679"/>
    </source>
</evidence>
<dbReference type="SMART" id="SM00387">
    <property type="entry name" value="HATPase_c"/>
    <property type="match status" value="1"/>
</dbReference>
<dbReference type="SMART" id="SM00448">
    <property type="entry name" value="REC"/>
    <property type="match status" value="3"/>
</dbReference>